<evidence type="ECO:0000313" key="1">
    <source>
        <dbReference type="EMBL" id="KAL2722891.1"/>
    </source>
</evidence>
<evidence type="ECO:0000313" key="2">
    <source>
        <dbReference type="Proteomes" id="UP001607303"/>
    </source>
</evidence>
<keyword evidence="2" id="KW-1185">Reference proteome</keyword>
<gene>
    <name evidence="1" type="ORF">V1477_019482</name>
</gene>
<comment type="caution">
    <text evidence="1">The sequence shown here is derived from an EMBL/GenBank/DDBJ whole genome shotgun (WGS) entry which is preliminary data.</text>
</comment>
<proteinExistence type="predicted"/>
<sequence length="86" mass="9727">MELAIAYNNQRSKYRSPQHGRQTPTIISLSITTTLWESSQSSRRQGESTCPVSATLISPIRRWIPTTGLPPTEPRIPRYFEIGAKL</sequence>
<reference evidence="1 2" key="1">
    <citation type="journal article" date="2024" name="Ann. Entomol. Soc. Am.">
        <title>Genomic analyses of the southern and eastern yellowjacket wasps (Hymenoptera: Vespidae) reveal evolutionary signatures of social life.</title>
        <authorList>
            <person name="Catto M.A."/>
            <person name="Caine P.B."/>
            <person name="Orr S.E."/>
            <person name="Hunt B.G."/>
            <person name="Goodisman M.A.D."/>
        </authorList>
    </citation>
    <scope>NUCLEOTIDE SEQUENCE [LARGE SCALE GENOMIC DNA]</scope>
    <source>
        <strain evidence="1">232</strain>
        <tissue evidence="1">Head and thorax</tissue>
    </source>
</reference>
<organism evidence="1 2">
    <name type="scientific">Vespula maculifrons</name>
    <name type="common">Eastern yellow jacket</name>
    <name type="synonym">Wasp</name>
    <dbReference type="NCBI Taxonomy" id="7453"/>
    <lineage>
        <taxon>Eukaryota</taxon>
        <taxon>Metazoa</taxon>
        <taxon>Ecdysozoa</taxon>
        <taxon>Arthropoda</taxon>
        <taxon>Hexapoda</taxon>
        <taxon>Insecta</taxon>
        <taxon>Pterygota</taxon>
        <taxon>Neoptera</taxon>
        <taxon>Endopterygota</taxon>
        <taxon>Hymenoptera</taxon>
        <taxon>Apocrita</taxon>
        <taxon>Aculeata</taxon>
        <taxon>Vespoidea</taxon>
        <taxon>Vespidae</taxon>
        <taxon>Vespinae</taxon>
        <taxon>Vespula</taxon>
    </lineage>
</organism>
<protein>
    <submittedName>
        <fullName evidence="1">Uncharacterized protein</fullName>
    </submittedName>
</protein>
<name>A0ABD2AQK1_VESMC</name>
<dbReference type="AlphaFoldDB" id="A0ABD2AQK1"/>
<accession>A0ABD2AQK1</accession>
<dbReference type="EMBL" id="JAYRBN010000115">
    <property type="protein sequence ID" value="KAL2722891.1"/>
    <property type="molecule type" value="Genomic_DNA"/>
</dbReference>
<dbReference type="Proteomes" id="UP001607303">
    <property type="component" value="Unassembled WGS sequence"/>
</dbReference>